<evidence type="ECO:0000256" key="1">
    <source>
        <dbReference type="SAM" id="MobiDB-lite"/>
    </source>
</evidence>
<proteinExistence type="predicted"/>
<evidence type="ECO:0000313" key="2">
    <source>
        <dbReference type="EMBL" id="CAK7238417.1"/>
    </source>
</evidence>
<comment type="caution">
    <text evidence="2">The sequence shown here is derived from an EMBL/GenBank/DDBJ whole genome shotgun (WGS) entry which is preliminary data.</text>
</comment>
<feature type="compositionally biased region" description="Basic and acidic residues" evidence="1">
    <location>
        <begin position="192"/>
        <end position="210"/>
    </location>
</feature>
<organism evidence="2 3">
    <name type="scientific">Sporothrix eucalyptigena</name>
    <dbReference type="NCBI Taxonomy" id="1812306"/>
    <lineage>
        <taxon>Eukaryota</taxon>
        <taxon>Fungi</taxon>
        <taxon>Dikarya</taxon>
        <taxon>Ascomycota</taxon>
        <taxon>Pezizomycotina</taxon>
        <taxon>Sordariomycetes</taxon>
        <taxon>Sordariomycetidae</taxon>
        <taxon>Ophiostomatales</taxon>
        <taxon>Ophiostomataceae</taxon>
        <taxon>Sporothrix</taxon>
    </lineage>
</organism>
<reference evidence="2 3" key="1">
    <citation type="submission" date="2024-01" db="EMBL/GenBank/DDBJ databases">
        <authorList>
            <person name="Allen C."/>
            <person name="Tagirdzhanova G."/>
        </authorList>
    </citation>
    <scope>NUCLEOTIDE SEQUENCE [LARGE SCALE GENOMIC DNA]</scope>
</reference>
<dbReference type="EMBL" id="CAWUHD010000246">
    <property type="protein sequence ID" value="CAK7238417.1"/>
    <property type="molecule type" value="Genomic_DNA"/>
</dbReference>
<sequence length="210" mass="23732">MTTVSVTAGAALDQYDNNKRPTPESTGGVWLASLVHADRGRHKVYLFDGRAQNIRRTSPHLLAASHDWLAARLARDPWFGPGPFVFRDEHRSATQRLEDTAVHCLAWAEGRLRGWRPLIAHRIVDGADDPDFAFVFPLATTAHFDRPTVDTYVFDLFASETLDMVWRYRYERMQRIGQVRPAQPPVAPTDAGEEKEALPVKRVELEAGDE</sequence>
<gene>
    <name evidence="2" type="ORF">SEUCBS140593_010667</name>
</gene>
<dbReference type="Proteomes" id="UP001642482">
    <property type="component" value="Unassembled WGS sequence"/>
</dbReference>
<name>A0ABP0D1Y0_9PEZI</name>
<keyword evidence="3" id="KW-1185">Reference proteome</keyword>
<feature type="region of interest" description="Disordered" evidence="1">
    <location>
        <begin position="180"/>
        <end position="210"/>
    </location>
</feature>
<protein>
    <submittedName>
        <fullName evidence="2">Uncharacterized protein</fullName>
    </submittedName>
</protein>
<accession>A0ABP0D1Y0</accession>
<evidence type="ECO:0000313" key="3">
    <source>
        <dbReference type="Proteomes" id="UP001642482"/>
    </source>
</evidence>